<sequence length="55" mass="6129">MDLPFQRTPLPDPTVARLPALDQAVALAGEMPLAVPDLPIQLLPSWRRHCWLLST</sequence>
<reference evidence="3" key="4">
    <citation type="journal article" date="2008" name="Nucleic Acids Res.">
        <title>The rice annotation project database (RAP-DB): 2008 update.</title>
        <authorList>
            <consortium name="The rice annotation project (RAP)"/>
        </authorList>
    </citation>
    <scope>GENOME REANNOTATION</scope>
    <source>
        <strain evidence="3">cv. Nipponbare</strain>
    </source>
</reference>
<evidence type="ECO:0000313" key="3">
    <source>
        <dbReference type="Proteomes" id="UP000000763"/>
    </source>
</evidence>
<accession>Q5Z8S1</accession>
<reference evidence="2" key="2">
    <citation type="submission" date="2001-06" db="EMBL/GenBank/DDBJ databases">
        <title>Oryza sativa nipponbare(GA3) genomic DNA, chromosome 6, PAC clone:P0456F09.</title>
        <authorList>
            <person name="Sasaki T."/>
            <person name="Matsumoto T."/>
            <person name="Yamamoto K."/>
        </authorList>
    </citation>
    <scope>NUCLEOTIDE SEQUENCE</scope>
</reference>
<organism evidence="2 3">
    <name type="scientific">Oryza sativa subsp. japonica</name>
    <name type="common">Rice</name>
    <dbReference type="NCBI Taxonomy" id="39947"/>
    <lineage>
        <taxon>Eukaryota</taxon>
        <taxon>Viridiplantae</taxon>
        <taxon>Streptophyta</taxon>
        <taxon>Embryophyta</taxon>
        <taxon>Tracheophyta</taxon>
        <taxon>Spermatophyta</taxon>
        <taxon>Magnoliopsida</taxon>
        <taxon>Liliopsida</taxon>
        <taxon>Poales</taxon>
        <taxon>Poaceae</taxon>
        <taxon>BOP clade</taxon>
        <taxon>Oryzoideae</taxon>
        <taxon>Oryzeae</taxon>
        <taxon>Oryzinae</taxon>
        <taxon>Oryza</taxon>
        <taxon>Oryza sativa</taxon>
    </lineage>
</organism>
<reference evidence="3" key="3">
    <citation type="journal article" date="2005" name="Nature">
        <title>The map-based sequence of the rice genome.</title>
        <authorList>
            <consortium name="International rice genome sequencing project (IRGSP)"/>
            <person name="Matsumoto T."/>
            <person name="Wu J."/>
            <person name="Kanamori H."/>
            <person name="Katayose Y."/>
            <person name="Fujisawa M."/>
            <person name="Namiki N."/>
            <person name="Mizuno H."/>
            <person name="Yamamoto K."/>
            <person name="Antonio B.A."/>
            <person name="Baba T."/>
            <person name="Sakata K."/>
            <person name="Nagamura Y."/>
            <person name="Aoki H."/>
            <person name="Arikawa K."/>
            <person name="Arita K."/>
            <person name="Bito T."/>
            <person name="Chiden Y."/>
            <person name="Fujitsuka N."/>
            <person name="Fukunaka R."/>
            <person name="Hamada M."/>
            <person name="Harada C."/>
            <person name="Hayashi A."/>
            <person name="Hijishita S."/>
            <person name="Honda M."/>
            <person name="Hosokawa S."/>
            <person name="Ichikawa Y."/>
            <person name="Idonuma A."/>
            <person name="Iijima M."/>
            <person name="Ikeda M."/>
            <person name="Ikeno M."/>
            <person name="Ito K."/>
            <person name="Ito S."/>
            <person name="Ito T."/>
            <person name="Ito Y."/>
            <person name="Ito Y."/>
            <person name="Iwabuchi A."/>
            <person name="Kamiya K."/>
            <person name="Karasawa W."/>
            <person name="Kurita K."/>
            <person name="Katagiri S."/>
            <person name="Kikuta A."/>
            <person name="Kobayashi H."/>
            <person name="Kobayashi N."/>
            <person name="Machita K."/>
            <person name="Maehara T."/>
            <person name="Masukawa M."/>
            <person name="Mizubayashi T."/>
            <person name="Mukai Y."/>
            <person name="Nagasaki H."/>
            <person name="Nagata Y."/>
            <person name="Naito S."/>
            <person name="Nakashima M."/>
            <person name="Nakama Y."/>
            <person name="Nakamichi Y."/>
            <person name="Nakamura M."/>
            <person name="Meguro A."/>
            <person name="Negishi M."/>
            <person name="Ohta I."/>
            <person name="Ohta T."/>
            <person name="Okamoto M."/>
            <person name="Ono N."/>
            <person name="Saji S."/>
            <person name="Sakaguchi M."/>
            <person name="Sakai K."/>
            <person name="Shibata M."/>
            <person name="Shimokawa T."/>
            <person name="Song J."/>
            <person name="Takazaki Y."/>
            <person name="Terasawa K."/>
            <person name="Tsugane M."/>
            <person name="Tsuji K."/>
            <person name="Ueda S."/>
            <person name="Waki K."/>
            <person name="Yamagata H."/>
            <person name="Yamamoto M."/>
            <person name="Yamamoto S."/>
            <person name="Yamane H."/>
            <person name="Yoshiki S."/>
            <person name="Yoshihara R."/>
            <person name="Yukawa K."/>
            <person name="Zhong H."/>
            <person name="Yano M."/>
            <person name="Yuan Q."/>
            <person name="Ouyang S."/>
            <person name="Liu J."/>
            <person name="Jones K.M."/>
            <person name="Gansberger K."/>
            <person name="Moffat K."/>
            <person name="Hill J."/>
            <person name="Bera J."/>
            <person name="Fadrosh D."/>
            <person name="Jin S."/>
            <person name="Johri S."/>
            <person name="Kim M."/>
            <person name="Overton L."/>
            <person name="Reardon M."/>
            <person name="Tsitrin T."/>
            <person name="Vuong H."/>
            <person name="Weaver B."/>
            <person name="Ciecko A."/>
            <person name="Tallon L."/>
            <person name="Jackson J."/>
            <person name="Pai G."/>
            <person name="Aken S.V."/>
            <person name="Utterback T."/>
            <person name="Reidmuller S."/>
            <person name="Feldblyum T."/>
            <person name="Hsiao J."/>
            <person name="Zismann V."/>
            <person name="Iobst S."/>
            <person name="de Vazeille A.R."/>
            <person name="Buell C.R."/>
            <person name="Ying K."/>
            <person name="Li Y."/>
            <person name="Lu T."/>
            <person name="Huang Y."/>
            <person name="Zhao Q."/>
            <person name="Feng Q."/>
            <person name="Zhang L."/>
            <person name="Zhu J."/>
            <person name="Weng Q."/>
            <person name="Mu J."/>
            <person name="Lu Y."/>
            <person name="Fan D."/>
            <person name="Liu Y."/>
            <person name="Guan J."/>
            <person name="Zhang Y."/>
            <person name="Yu S."/>
            <person name="Liu X."/>
            <person name="Zhang Y."/>
            <person name="Hong G."/>
            <person name="Han B."/>
            <person name="Choisne N."/>
            <person name="Demange N."/>
            <person name="Orjeda G."/>
            <person name="Samain S."/>
            <person name="Cattolico L."/>
            <person name="Pelletier E."/>
            <person name="Couloux A."/>
            <person name="Segurens B."/>
            <person name="Wincker P."/>
            <person name="D'Hont A."/>
            <person name="Scarpelli C."/>
            <person name="Weissenbach J."/>
            <person name="Salanoubat M."/>
            <person name="Quetier F."/>
            <person name="Yu Y."/>
            <person name="Kim H.R."/>
            <person name="Rambo T."/>
            <person name="Currie J."/>
            <person name="Collura K."/>
            <person name="Luo M."/>
            <person name="Yang T."/>
            <person name="Ammiraju J.S.S."/>
            <person name="Engler F."/>
            <person name="Soderlund C."/>
            <person name="Wing R.A."/>
            <person name="Palmer L.E."/>
            <person name="de la Bastide M."/>
            <person name="Spiegel L."/>
            <person name="Nascimento L."/>
            <person name="Zutavern T."/>
            <person name="O'Shaughnessy A."/>
            <person name="Dike S."/>
            <person name="Dedhia N."/>
            <person name="Preston R."/>
            <person name="Balija V."/>
            <person name="McCombie W.R."/>
            <person name="Chow T."/>
            <person name="Chen H."/>
            <person name="Chung M."/>
            <person name="Chen C."/>
            <person name="Shaw J."/>
            <person name="Wu H."/>
            <person name="Hsiao K."/>
            <person name="Chao Y."/>
            <person name="Chu M."/>
            <person name="Cheng C."/>
            <person name="Hour A."/>
            <person name="Lee P."/>
            <person name="Lin S."/>
            <person name="Lin Y."/>
            <person name="Liou J."/>
            <person name="Liu S."/>
            <person name="Hsing Y."/>
            <person name="Raghuvanshi S."/>
            <person name="Mohanty A."/>
            <person name="Bharti A.K."/>
            <person name="Gaur A."/>
            <person name="Gupta V."/>
            <person name="Kumar D."/>
            <person name="Ravi V."/>
            <person name="Vij S."/>
            <person name="Kapur A."/>
            <person name="Khurana P."/>
            <person name="Khurana P."/>
            <person name="Khurana J.P."/>
            <person name="Tyagi A.K."/>
            <person name="Gaikwad K."/>
            <person name="Singh A."/>
            <person name="Dalal V."/>
            <person name="Srivastava S."/>
            <person name="Dixit A."/>
            <person name="Pal A.K."/>
            <person name="Ghazi I.A."/>
            <person name="Yadav M."/>
            <person name="Pandit A."/>
            <person name="Bhargava A."/>
            <person name="Sureshbabu K."/>
            <person name="Batra K."/>
            <person name="Sharma T.R."/>
            <person name="Mohapatra T."/>
            <person name="Singh N.K."/>
            <person name="Messing J."/>
            <person name="Nelson A.B."/>
            <person name="Fuks G."/>
            <person name="Kavchok S."/>
            <person name="Keizer G."/>
            <person name="Linton E."/>
            <person name="Llaca V."/>
            <person name="Song R."/>
            <person name="Tanyolac B."/>
            <person name="Young S."/>
            <person name="Ho-Il K."/>
            <person name="Hahn J.H."/>
            <person name="Sangsakoo G."/>
            <person name="Vanavichit A."/>
            <person name="de Mattos Luiz.A.T."/>
            <person name="Zimmer P.D."/>
            <person name="Malone G."/>
            <person name="Dellagostin O."/>
            <person name="de Oliveira A.C."/>
            <person name="Bevan M."/>
            <person name="Bancroft I."/>
            <person name="Minx P."/>
            <person name="Cordum H."/>
            <person name="Wilson R."/>
            <person name="Cheng Z."/>
            <person name="Jin W."/>
            <person name="Jiang J."/>
            <person name="Leong S.A."/>
            <person name="Iwama H."/>
            <person name="Gojobori T."/>
            <person name="Itoh T."/>
            <person name="Niimura Y."/>
            <person name="Fujii Y."/>
            <person name="Habara T."/>
            <person name="Sakai H."/>
            <person name="Sato Y."/>
            <person name="Wilson G."/>
            <person name="Kumar K."/>
            <person name="McCouch S."/>
            <person name="Juretic N."/>
            <person name="Hoen D."/>
            <person name="Wright S."/>
            <person name="Bruskiewich R."/>
            <person name="Bureau T."/>
            <person name="Miyao A."/>
            <person name="Hirochika H."/>
            <person name="Nishikawa T."/>
            <person name="Kadowaki K."/>
            <person name="Sugiura M."/>
            <person name="Burr B."/>
            <person name="Sasaki T."/>
        </authorList>
    </citation>
    <scope>NUCLEOTIDE SEQUENCE [LARGE SCALE GENOMIC DNA]</scope>
    <source>
        <strain evidence="3">cv. Nipponbare</strain>
    </source>
</reference>
<gene>
    <name evidence="2" type="ORF">P0456F09.28</name>
    <name evidence="1" type="ORF">P0656E03.1</name>
</gene>
<dbReference type="Proteomes" id="UP000000763">
    <property type="component" value="Chromosome 6"/>
</dbReference>
<name>Q5Z8S1_ORYSJ</name>
<protein>
    <submittedName>
        <fullName evidence="2">Uncharacterized protein</fullName>
    </submittedName>
</protein>
<dbReference type="AlphaFoldDB" id="Q5Z8S1"/>
<evidence type="ECO:0000313" key="1">
    <source>
        <dbReference type="EMBL" id="BAD53742.1"/>
    </source>
</evidence>
<dbReference type="EMBL" id="AP003762">
    <property type="protein sequence ID" value="BAD53833.1"/>
    <property type="molecule type" value="Genomic_DNA"/>
</dbReference>
<evidence type="ECO:0000313" key="2">
    <source>
        <dbReference type="EMBL" id="BAD53833.1"/>
    </source>
</evidence>
<reference evidence="1" key="1">
    <citation type="submission" date="2001-05" db="EMBL/GenBank/DDBJ databases">
        <title>Oryza sativa nipponbare(GA3) genomic DNA, chromosome 6, PAC clone:P0656E03.</title>
        <authorList>
            <person name="Sasaki T."/>
            <person name="Matsumoto T."/>
            <person name="Yamamoto K."/>
        </authorList>
    </citation>
    <scope>NUCLEOTIDE SEQUENCE</scope>
</reference>
<proteinExistence type="predicted"/>
<dbReference type="EMBL" id="AP003714">
    <property type="protein sequence ID" value="BAD53742.1"/>
    <property type="molecule type" value="Genomic_DNA"/>
</dbReference>